<dbReference type="InterPro" id="IPR000244">
    <property type="entry name" value="Ribosomal_bL9"/>
</dbReference>
<comment type="caution">
    <text evidence="9">The sequence shown here is derived from an EMBL/GenBank/DDBJ whole genome shotgun (WGS) entry which is preliminary data.</text>
</comment>
<dbReference type="InterPro" id="IPR036935">
    <property type="entry name" value="Ribosomal_bL9_N_sf"/>
</dbReference>
<keyword evidence="3 7" id="KW-0694">RNA-binding</keyword>
<evidence type="ECO:0000256" key="5">
    <source>
        <dbReference type="ARBA" id="ARBA00023274"/>
    </source>
</evidence>
<proteinExistence type="inferred from homology"/>
<keyword evidence="4 7" id="KW-0689">Ribosomal protein</keyword>
<evidence type="ECO:0000259" key="8">
    <source>
        <dbReference type="PROSITE" id="PS00651"/>
    </source>
</evidence>
<reference evidence="10" key="1">
    <citation type="journal article" date="2019" name="Int. J. Syst. Evol. Microbiol.">
        <title>The Global Catalogue of Microorganisms (GCM) 10K type strain sequencing project: providing services to taxonomists for standard genome sequencing and annotation.</title>
        <authorList>
            <consortium name="The Broad Institute Genomics Platform"/>
            <consortium name="The Broad Institute Genome Sequencing Center for Infectious Disease"/>
            <person name="Wu L."/>
            <person name="Ma J."/>
        </authorList>
    </citation>
    <scope>NUCLEOTIDE SEQUENCE [LARGE SCALE GENOMIC DNA]</scope>
    <source>
        <strain evidence="10">CCUG 63287</strain>
    </source>
</reference>
<dbReference type="SUPFAM" id="SSF55658">
    <property type="entry name" value="L9 N-domain-like"/>
    <property type="match status" value="1"/>
</dbReference>
<evidence type="ECO:0000313" key="10">
    <source>
        <dbReference type="Proteomes" id="UP001595987"/>
    </source>
</evidence>
<evidence type="ECO:0000256" key="6">
    <source>
        <dbReference type="ARBA" id="ARBA00035292"/>
    </source>
</evidence>
<evidence type="ECO:0000256" key="1">
    <source>
        <dbReference type="ARBA" id="ARBA00010605"/>
    </source>
</evidence>
<dbReference type="PROSITE" id="PS00651">
    <property type="entry name" value="RIBOSOMAL_L9"/>
    <property type="match status" value="1"/>
</dbReference>
<gene>
    <name evidence="7 9" type="primary">rplI</name>
    <name evidence="9" type="ORF">ACFO26_01215</name>
</gene>
<protein>
    <recommendedName>
        <fullName evidence="6 7">Large ribosomal subunit protein bL9</fullName>
    </recommendedName>
</protein>
<evidence type="ECO:0000256" key="3">
    <source>
        <dbReference type="ARBA" id="ARBA00022884"/>
    </source>
</evidence>
<dbReference type="InterPro" id="IPR036791">
    <property type="entry name" value="Ribosomal_bL9_C_sf"/>
</dbReference>
<feature type="domain" description="Ribosomal protein L9" evidence="8">
    <location>
        <begin position="13"/>
        <end position="40"/>
    </location>
</feature>
<accession>A0ABV9JAJ3</accession>
<dbReference type="NCBIfam" id="TIGR00158">
    <property type="entry name" value="L9"/>
    <property type="match status" value="1"/>
</dbReference>
<evidence type="ECO:0000256" key="4">
    <source>
        <dbReference type="ARBA" id="ARBA00022980"/>
    </source>
</evidence>
<dbReference type="SUPFAM" id="SSF55653">
    <property type="entry name" value="Ribosomal protein L9 C-domain"/>
    <property type="match status" value="1"/>
</dbReference>
<sequence length="150" mass="16230">MKVIFLADVKGQGKKGDIKEVPTGYAQNFLIKKNLAKVATNASVAAAAGQAKAKEKEEAEFLAEAKALKVLLEKEDTIVEITEKVGQDGRLFGAVNSKKIADALSVQYNLKLDKHKIQLANPIRAIGIADIPVKLHREVTAKVKVRISEA</sequence>
<dbReference type="RefSeq" id="WP_213534255.1">
    <property type="nucleotide sequence ID" value="NZ_BOVQ01000003.1"/>
</dbReference>
<dbReference type="EMBL" id="JBHSGD010000001">
    <property type="protein sequence ID" value="MFC4651528.1"/>
    <property type="molecule type" value="Genomic_DNA"/>
</dbReference>
<dbReference type="InterPro" id="IPR009027">
    <property type="entry name" value="Ribosomal_bL9/RNase_H1_N"/>
</dbReference>
<evidence type="ECO:0000256" key="2">
    <source>
        <dbReference type="ARBA" id="ARBA00022730"/>
    </source>
</evidence>
<dbReference type="Gene3D" id="3.40.5.10">
    <property type="entry name" value="Ribosomal protein L9, N-terminal domain"/>
    <property type="match status" value="1"/>
</dbReference>
<comment type="function">
    <text evidence="7">Binds to the 23S rRNA.</text>
</comment>
<name>A0ABV9JAJ3_9LACT</name>
<evidence type="ECO:0000313" key="9">
    <source>
        <dbReference type="EMBL" id="MFC4651528.1"/>
    </source>
</evidence>
<dbReference type="InterPro" id="IPR020069">
    <property type="entry name" value="Ribosomal_bL9_C"/>
</dbReference>
<dbReference type="GO" id="GO:0005840">
    <property type="term" value="C:ribosome"/>
    <property type="evidence" value="ECO:0007669"/>
    <property type="project" value="UniProtKB-KW"/>
</dbReference>
<comment type="similarity">
    <text evidence="1 7">Belongs to the bacterial ribosomal protein bL9 family.</text>
</comment>
<keyword evidence="2 7" id="KW-0699">rRNA-binding</keyword>
<dbReference type="HAMAP" id="MF_00503">
    <property type="entry name" value="Ribosomal_bL9"/>
    <property type="match status" value="1"/>
</dbReference>
<dbReference type="PANTHER" id="PTHR21368">
    <property type="entry name" value="50S RIBOSOMAL PROTEIN L9"/>
    <property type="match status" value="1"/>
</dbReference>
<dbReference type="Pfam" id="PF03948">
    <property type="entry name" value="Ribosomal_L9_C"/>
    <property type="match status" value="1"/>
</dbReference>
<keyword evidence="10" id="KW-1185">Reference proteome</keyword>
<dbReference type="InterPro" id="IPR020070">
    <property type="entry name" value="Ribosomal_bL9_N"/>
</dbReference>
<dbReference type="Proteomes" id="UP001595987">
    <property type="component" value="Unassembled WGS sequence"/>
</dbReference>
<organism evidence="9 10">
    <name type="scientific">Lactococcus nasutitermitis</name>
    <dbReference type="NCBI Taxonomy" id="1652957"/>
    <lineage>
        <taxon>Bacteria</taxon>
        <taxon>Bacillati</taxon>
        <taxon>Bacillota</taxon>
        <taxon>Bacilli</taxon>
        <taxon>Lactobacillales</taxon>
        <taxon>Streptococcaceae</taxon>
        <taxon>Lactococcus</taxon>
    </lineage>
</organism>
<evidence type="ECO:0000256" key="7">
    <source>
        <dbReference type="HAMAP-Rule" id="MF_00503"/>
    </source>
</evidence>
<dbReference type="Pfam" id="PF01281">
    <property type="entry name" value="Ribosomal_L9_N"/>
    <property type="match status" value="1"/>
</dbReference>
<keyword evidence="5 7" id="KW-0687">Ribonucleoprotein</keyword>
<dbReference type="Gene3D" id="3.10.430.100">
    <property type="entry name" value="Ribosomal protein L9, C-terminal domain"/>
    <property type="match status" value="1"/>
</dbReference>
<dbReference type="InterPro" id="IPR020594">
    <property type="entry name" value="Ribosomal_bL9_bac/chp"/>
</dbReference>